<accession>S2DCR5</accession>
<evidence type="ECO:0000313" key="2">
    <source>
        <dbReference type="Proteomes" id="UP000006073"/>
    </source>
</evidence>
<dbReference type="RefSeq" id="WP_016254963.1">
    <property type="nucleotide sequence ID" value="NZ_ALWO02000031.1"/>
</dbReference>
<organism evidence="1 2">
    <name type="scientific">Indibacter alkaliphilus (strain CCUG 57479 / KCTC 22604 / LW1)</name>
    <dbReference type="NCBI Taxonomy" id="1189612"/>
    <lineage>
        <taxon>Bacteria</taxon>
        <taxon>Pseudomonadati</taxon>
        <taxon>Bacteroidota</taxon>
        <taxon>Cytophagia</taxon>
        <taxon>Cytophagales</taxon>
        <taxon>Cyclobacteriaceae</taxon>
    </lineage>
</organism>
<comment type="caution">
    <text evidence="1">The sequence shown here is derived from an EMBL/GenBank/DDBJ whole genome shotgun (WGS) entry which is preliminary data.</text>
</comment>
<proteinExistence type="predicted"/>
<reference evidence="1 2" key="1">
    <citation type="journal article" date="2013" name="Genome Announc.">
        <title>Draft Genome Sequence of Indibacter alkaliphilus Strain LW1T, Isolated from Lonar Lake, a Haloalkaline Lake in the Buldana District of Maharashtra, India.</title>
        <authorList>
            <person name="Singh A."/>
            <person name="Kumar Jangir P."/>
            <person name="Sharma R."/>
            <person name="Singh A."/>
            <person name="Kumar Pinnaka A."/>
            <person name="Shivaji S."/>
        </authorList>
    </citation>
    <scope>NUCLEOTIDE SEQUENCE [LARGE SCALE GENOMIC DNA]</scope>
    <source>
        <strain evidence="2">CCUG 57479 / KCTC 22604 / LW1</strain>
    </source>
</reference>
<evidence type="ECO:0000313" key="1">
    <source>
        <dbReference type="EMBL" id="EOZ96967.1"/>
    </source>
</evidence>
<dbReference type="Proteomes" id="UP000006073">
    <property type="component" value="Unassembled WGS sequence"/>
</dbReference>
<dbReference type="AlphaFoldDB" id="S2DCR5"/>
<sequence>MRSFSDLEGFEELNVVGVNRLILVDILDIRILVDLPGFENLAGLDFLKNEH</sequence>
<keyword evidence="2" id="KW-1185">Reference proteome</keyword>
<gene>
    <name evidence="1" type="ORF">A33Q_1885</name>
</gene>
<dbReference type="EMBL" id="ALWO02000031">
    <property type="protein sequence ID" value="EOZ96967.1"/>
    <property type="molecule type" value="Genomic_DNA"/>
</dbReference>
<name>S2DCR5_INDAL</name>
<dbReference type="STRING" id="1189612.A33Q_1885"/>
<protein>
    <submittedName>
        <fullName evidence="1">Uncharacterized protein</fullName>
    </submittedName>
</protein>